<keyword evidence="7" id="KW-0067">ATP-binding</keyword>
<sequence length="422" mass="44269">MDVTTRIRLRTALSAMRTVLVWAGVAILPLLWVMAPAAATTGNGIGVLGWWLPERYLVPLLIVALPAALLRRRPLTGLGLMLVGATLTSVTVHGGDQGYLGRLFTVQFLAVDAALGVVAANRSRRVSGLAAVVVLGTQILVAFVNSGVEPVDQALLSGLAVATAWTLGNSVRSRREHATALRAHAAAEAVTAERLRIARELHDVVAHSIGVIAIQAGVGARVIDTQPVQARAALRTIEATSRDTLAELRRTLGALRRGVGESAPLDPTPGLADLDRLVVATADAGVRVELRRHGARPVPPEVDLAAFRIVQESLTNVVRHAEVDACRVSVRCDPDSVVVEVVDEGRGGRIGAAGHGLIGMRERVQALGGRFHAGPRPEGGFRVTARLPLSVPTGADQPIDGDRPTDGELPIDGELPGAAVGR</sequence>
<dbReference type="Pfam" id="PF02518">
    <property type="entry name" value="HATPase_c"/>
    <property type="match status" value="1"/>
</dbReference>
<feature type="transmembrane region" description="Helical" evidence="10">
    <location>
        <begin position="12"/>
        <end position="35"/>
    </location>
</feature>
<dbReference type="EC" id="2.7.13.3" evidence="2"/>
<dbReference type="InterPro" id="IPR036890">
    <property type="entry name" value="HATPase_C_sf"/>
</dbReference>
<dbReference type="CDD" id="cd16917">
    <property type="entry name" value="HATPase_UhpB-NarQ-NarX-like"/>
    <property type="match status" value="1"/>
</dbReference>
<evidence type="ECO:0000256" key="10">
    <source>
        <dbReference type="SAM" id="Phobius"/>
    </source>
</evidence>
<name>A0ABS1UH74_9ACTN</name>
<evidence type="ECO:0000256" key="6">
    <source>
        <dbReference type="ARBA" id="ARBA00022777"/>
    </source>
</evidence>
<evidence type="ECO:0000313" key="13">
    <source>
        <dbReference type="Proteomes" id="UP000661193"/>
    </source>
</evidence>
<feature type="transmembrane region" description="Helical" evidence="10">
    <location>
        <begin position="99"/>
        <end position="119"/>
    </location>
</feature>
<evidence type="ECO:0000256" key="7">
    <source>
        <dbReference type="ARBA" id="ARBA00022840"/>
    </source>
</evidence>
<accession>A0ABS1UH74</accession>
<keyword evidence="10" id="KW-1133">Transmembrane helix</keyword>
<dbReference type="EMBL" id="JAETXL010000002">
    <property type="protein sequence ID" value="MBL6275697.1"/>
    <property type="molecule type" value="Genomic_DNA"/>
</dbReference>
<dbReference type="Gene3D" id="3.30.565.10">
    <property type="entry name" value="Histidine kinase-like ATPase, C-terminal domain"/>
    <property type="match status" value="1"/>
</dbReference>
<dbReference type="SUPFAM" id="SSF55874">
    <property type="entry name" value="ATPase domain of HSP90 chaperone/DNA topoisomerase II/histidine kinase"/>
    <property type="match status" value="1"/>
</dbReference>
<keyword evidence="3" id="KW-0597">Phosphoprotein</keyword>
<feature type="transmembrane region" description="Helical" evidence="10">
    <location>
        <begin position="126"/>
        <end position="148"/>
    </location>
</feature>
<dbReference type="GO" id="GO:0016301">
    <property type="term" value="F:kinase activity"/>
    <property type="evidence" value="ECO:0007669"/>
    <property type="project" value="UniProtKB-KW"/>
</dbReference>
<feature type="domain" description="Histidine kinase/HSP90-like ATPase" evidence="11">
    <location>
        <begin position="301"/>
        <end position="391"/>
    </location>
</feature>
<keyword evidence="10" id="KW-0472">Membrane</keyword>
<evidence type="ECO:0000256" key="5">
    <source>
        <dbReference type="ARBA" id="ARBA00022741"/>
    </source>
</evidence>
<dbReference type="RefSeq" id="WP_203220585.1">
    <property type="nucleotide sequence ID" value="NZ_JAETXL010000002.1"/>
</dbReference>
<dbReference type="InterPro" id="IPR050482">
    <property type="entry name" value="Sensor_HK_TwoCompSys"/>
</dbReference>
<dbReference type="InterPro" id="IPR003594">
    <property type="entry name" value="HATPase_dom"/>
</dbReference>
<keyword evidence="6 12" id="KW-0418">Kinase</keyword>
<proteinExistence type="predicted"/>
<gene>
    <name evidence="12" type="ORF">JMF97_05940</name>
</gene>
<reference evidence="12 13" key="1">
    <citation type="submission" date="2021-01" db="EMBL/GenBank/DDBJ databases">
        <title>Genome sequencing of Micromonospora fiedleri MG-37.</title>
        <authorList>
            <person name="Moreland P.E.J."/>
            <person name="Stach J.E.M."/>
        </authorList>
    </citation>
    <scope>NUCLEOTIDE SEQUENCE [LARGE SCALE GENOMIC DNA]</scope>
    <source>
        <strain evidence="12 13">MG-37</strain>
    </source>
</reference>
<comment type="caution">
    <text evidence="12">The sequence shown here is derived from an EMBL/GenBank/DDBJ whole genome shotgun (WGS) entry which is preliminary data.</text>
</comment>
<evidence type="ECO:0000256" key="9">
    <source>
        <dbReference type="SAM" id="MobiDB-lite"/>
    </source>
</evidence>
<dbReference type="Gene3D" id="1.20.5.1930">
    <property type="match status" value="1"/>
</dbReference>
<evidence type="ECO:0000256" key="8">
    <source>
        <dbReference type="ARBA" id="ARBA00023012"/>
    </source>
</evidence>
<keyword evidence="5" id="KW-0547">Nucleotide-binding</keyword>
<evidence type="ECO:0000256" key="1">
    <source>
        <dbReference type="ARBA" id="ARBA00000085"/>
    </source>
</evidence>
<evidence type="ECO:0000313" key="12">
    <source>
        <dbReference type="EMBL" id="MBL6275697.1"/>
    </source>
</evidence>
<feature type="transmembrane region" description="Helical" evidence="10">
    <location>
        <begin position="47"/>
        <end position="68"/>
    </location>
</feature>
<evidence type="ECO:0000256" key="4">
    <source>
        <dbReference type="ARBA" id="ARBA00022679"/>
    </source>
</evidence>
<feature type="transmembrane region" description="Helical" evidence="10">
    <location>
        <begin position="75"/>
        <end position="93"/>
    </location>
</feature>
<evidence type="ECO:0000256" key="2">
    <source>
        <dbReference type="ARBA" id="ARBA00012438"/>
    </source>
</evidence>
<evidence type="ECO:0000259" key="11">
    <source>
        <dbReference type="SMART" id="SM00387"/>
    </source>
</evidence>
<protein>
    <recommendedName>
        <fullName evidence="2">histidine kinase</fullName>
        <ecNumber evidence="2">2.7.13.3</ecNumber>
    </recommendedName>
</protein>
<dbReference type="Pfam" id="PF07730">
    <property type="entry name" value="HisKA_3"/>
    <property type="match status" value="1"/>
</dbReference>
<feature type="region of interest" description="Disordered" evidence="9">
    <location>
        <begin position="391"/>
        <end position="422"/>
    </location>
</feature>
<keyword evidence="4" id="KW-0808">Transferase</keyword>
<keyword evidence="10" id="KW-0812">Transmembrane</keyword>
<dbReference type="PANTHER" id="PTHR24421">
    <property type="entry name" value="NITRATE/NITRITE SENSOR PROTEIN NARX-RELATED"/>
    <property type="match status" value="1"/>
</dbReference>
<dbReference type="SMART" id="SM00387">
    <property type="entry name" value="HATPase_c"/>
    <property type="match status" value="1"/>
</dbReference>
<organism evidence="12 13">
    <name type="scientific">Micromonospora fiedleri</name>
    <dbReference type="NCBI Taxonomy" id="1157498"/>
    <lineage>
        <taxon>Bacteria</taxon>
        <taxon>Bacillati</taxon>
        <taxon>Actinomycetota</taxon>
        <taxon>Actinomycetes</taxon>
        <taxon>Micromonosporales</taxon>
        <taxon>Micromonosporaceae</taxon>
        <taxon>Micromonospora</taxon>
    </lineage>
</organism>
<comment type="catalytic activity">
    <reaction evidence="1">
        <text>ATP + protein L-histidine = ADP + protein N-phospho-L-histidine.</text>
        <dbReference type="EC" id="2.7.13.3"/>
    </reaction>
</comment>
<dbReference type="InterPro" id="IPR011712">
    <property type="entry name" value="Sig_transdc_His_kin_sub3_dim/P"/>
</dbReference>
<keyword evidence="8" id="KW-0902">Two-component regulatory system</keyword>
<dbReference type="Proteomes" id="UP000661193">
    <property type="component" value="Unassembled WGS sequence"/>
</dbReference>
<keyword evidence="13" id="KW-1185">Reference proteome</keyword>
<dbReference type="PANTHER" id="PTHR24421:SF10">
    <property type="entry name" value="NITRATE_NITRITE SENSOR PROTEIN NARQ"/>
    <property type="match status" value="1"/>
</dbReference>
<evidence type="ECO:0000256" key="3">
    <source>
        <dbReference type="ARBA" id="ARBA00022553"/>
    </source>
</evidence>